<organism evidence="2 3">
    <name type="scientific">Archangium minus</name>
    <dbReference type="NCBI Taxonomy" id="83450"/>
    <lineage>
        <taxon>Bacteria</taxon>
        <taxon>Pseudomonadati</taxon>
        <taxon>Myxococcota</taxon>
        <taxon>Myxococcia</taxon>
        <taxon>Myxococcales</taxon>
        <taxon>Cystobacterineae</taxon>
        <taxon>Archangiaceae</taxon>
        <taxon>Archangium</taxon>
    </lineage>
</organism>
<dbReference type="InterPro" id="IPR001296">
    <property type="entry name" value="Glyco_trans_1"/>
</dbReference>
<keyword evidence="3" id="KW-1185">Reference proteome</keyword>
<accession>A0ABY9XA60</accession>
<dbReference type="Pfam" id="PF00534">
    <property type="entry name" value="Glycos_transf_1"/>
    <property type="match status" value="1"/>
</dbReference>
<reference evidence="2 3" key="1">
    <citation type="submission" date="2019-08" db="EMBL/GenBank/DDBJ databases">
        <title>Archangium and Cystobacter genomes.</title>
        <authorList>
            <person name="Chen I.-C.K."/>
            <person name="Wielgoss S."/>
        </authorList>
    </citation>
    <scope>NUCLEOTIDE SEQUENCE [LARGE SCALE GENOMIC DNA]</scope>
    <source>
        <strain evidence="2 3">Cbm 6</strain>
    </source>
</reference>
<dbReference type="PANTHER" id="PTHR46401:SF8">
    <property type="entry name" value="BLL6006 PROTEIN"/>
    <property type="match status" value="1"/>
</dbReference>
<proteinExistence type="predicted"/>
<evidence type="ECO:0000313" key="3">
    <source>
        <dbReference type="Proteomes" id="UP001611383"/>
    </source>
</evidence>
<feature type="domain" description="Glycosyl transferase family 1" evidence="1">
    <location>
        <begin position="192"/>
        <end position="339"/>
    </location>
</feature>
<protein>
    <submittedName>
        <fullName evidence="2">Glycosyltransferase family 4 protein</fullName>
    </submittedName>
</protein>
<evidence type="ECO:0000259" key="1">
    <source>
        <dbReference type="Pfam" id="PF00534"/>
    </source>
</evidence>
<evidence type="ECO:0000313" key="2">
    <source>
        <dbReference type="EMBL" id="WNG52292.1"/>
    </source>
</evidence>
<gene>
    <name evidence="2" type="ORF">F0U60_08820</name>
</gene>
<dbReference type="PANTHER" id="PTHR46401">
    <property type="entry name" value="GLYCOSYLTRANSFERASE WBBK-RELATED"/>
    <property type="match status" value="1"/>
</dbReference>
<sequence>MDPLEEGWPSMDLAAEALHQQFHGPLADKVWVTSVRPKMVPLARKLPVLRERRAALNVDRVLTRFLTYPARAALRNRGQDAYHVVDHTYAQLVHALPPERTGVYCHDIDAFRSIVEPQKEPRPAWFRAMAWAALKGLQRAAVVFHSTQAVREELLLHGLVPPERLVHAPLGVSAEYGPEPLPGDTSDEVLRPLGGRPYVLHVGSGIPRKRVDVLFEVFAALRRQHPELKLVQQGAALNETQRAQVTRLGLGDVLLQPPKLDRATLAGLYRKARVVLVTSESEGFGLPVIEALACGTPVVASDLPVLREVGGDCVSYAPVGDIGAWTEAVHRVLESTEPDTARSQRVTRGRGYSWTNHACLILDTYRRLTGR</sequence>
<dbReference type="SUPFAM" id="SSF53756">
    <property type="entry name" value="UDP-Glycosyltransferase/glycogen phosphorylase"/>
    <property type="match status" value="1"/>
</dbReference>
<dbReference type="Gene3D" id="3.40.50.2000">
    <property type="entry name" value="Glycogen Phosphorylase B"/>
    <property type="match status" value="1"/>
</dbReference>
<name>A0ABY9XA60_9BACT</name>
<dbReference type="EMBL" id="CP043494">
    <property type="protein sequence ID" value="WNG52292.1"/>
    <property type="molecule type" value="Genomic_DNA"/>
</dbReference>
<dbReference type="Proteomes" id="UP001611383">
    <property type="component" value="Chromosome"/>
</dbReference>
<dbReference type="CDD" id="cd03809">
    <property type="entry name" value="GT4_MtfB-like"/>
    <property type="match status" value="1"/>
</dbReference>